<organism evidence="1 2">
    <name type="scientific">Thalassospira lucentensis</name>
    <dbReference type="NCBI Taxonomy" id="168935"/>
    <lineage>
        <taxon>Bacteria</taxon>
        <taxon>Pseudomonadati</taxon>
        <taxon>Pseudomonadota</taxon>
        <taxon>Alphaproteobacteria</taxon>
        <taxon>Rhodospirillales</taxon>
        <taxon>Thalassospiraceae</taxon>
        <taxon>Thalassospira</taxon>
    </lineage>
</organism>
<sequence>MRFPFLAPATALVLAFAVSGCTGKTGEYAGRGAGVGAISGAVGGFVTAAIFGGNPVEAAARSTVYGVAAGATAGAISGASADAQQEETFRAAQQEKQDRIRAKIGNDAFAGLTALAKCDHATALSNAATARKSATPDYALAGLWLEAITYSDQAREDTARGLYPDIIAADPKIDDTTGAEARRRELVEGLTRIRGEYDLPTVCA</sequence>
<proteinExistence type="predicted"/>
<dbReference type="RefSeq" id="WP_062951737.1">
    <property type="nucleotide sequence ID" value="NZ_LPVY01000012.1"/>
</dbReference>
<reference evidence="1 2" key="1">
    <citation type="submission" date="2015-12" db="EMBL/GenBank/DDBJ databases">
        <title>Genome sequence of Thalassospira lucentensis MCCC 1A02072.</title>
        <authorList>
            <person name="Lu L."/>
            <person name="Lai Q."/>
            <person name="Shao Z."/>
            <person name="Qian P."/>
        </authorList>
    </citation>
    <scope>NUCLEOTIDE SEQUENCE [LARGE SCALE GENOMIC DNA]</scope>
    <source>
        <strain evidence="1 2">MCCC 1A02072</strain>
    </source>
</reference>
<dbReference type="PROSITE" id="PS51257">
    <property type="entry name" value="PROKAR_LIPOPROTEIN"/>
    <property type="match status" value="1"/>
</dbReference>
<comment type="caution">
    <text evidence="1">The sequence shown here is derived from an EMBL/GenBank/DDBJ whole genome shotgun (WGS) entry which is preliminary data.</text>
</comment>
<dbReference type="EMBL" id="LPVY01000012">
    <property type="protein sequence ID" value="KZB64475.1"/>
    <property type="molecule type" value="Genomic_DNA"/>
</dbReference>
<accession>A0A154L4V4</accession>
<evidence type="ECO:0000313" key="2">
    <source>
        <dbReference type="Proteomes" id="UP000076335"/>
    </source>
</evidence>
<evidence type="ECO:0008006" key="3">
    <source>
        <dbReference type="Google" id="ProtNLM"/>
    </source>
</evidence>
<name>A0A154L4V4_9PROT</name>
<evidence type="ECO:0000313" key="1">
    <source>
        <dbReference type="EMBL" id="KZB64475.1"/>
    </source>
</evidence>
<protein>
    <recommendedName>
        <fullName evidence="3">Glycine zipper domain-containing protein</fullName>
    </recommendedName>
</protein>
<dbReference type="Proteomes" id="UP000076335">
    <property type="component" value="Unassembled WGS sequence"/>
</dbReference>
<dbReference type="AlphaFoldDB" id="A0A154L4V4"/>
<gene>
    <name evidence="1" type="ORF">AUP42_00760</name>
</gene>